<dbReference type="SUPFAM" id="SSF46689">
    <property type="entry name" value="Homeodomain-like"/>
    <property type="match status" value="1"/>
</dbReference>
<dbReference type="SUPFAM" id="SSF53697">
    <property type="entry name" value="SIS domain"/>
    <property type="match status" value="1"/>
</dbReference>
<protein>
    <submittedName>
        <fullName evidence="6">RpiR family transcriptional regulator</fullName>
    </submittedName>
</protein>
<keyword evidence="7" id="KW-1185">Reference proteome</keyword>
<evidence type="ECO:0000256" key="3">
    <source>
        <dbReference type="ARBA" id="ARBA00023163"/>
    </source>
</evidence>
<keyword evidence="3" id="KW-0804">Transcription</keyword>
<sequence length="294" mass="32390">MDRADDIPQHLSELVALNAERLTEADTRLLDVLMQNPMRAALENGREISNRAGLHPSSAVRLARRLGFEGYPEFRTFLQNSLVDEGEDFDNGAARVAARLLRADEGALVSSVIDSEIAALESARKAVNDGQIRRFSEAMRDCRRIFVVGLGHFGALAHLVNLRLNRSGYNATDLTATPNLMRETLMTMTEDDVLWLFAFRSPPPLMHDIRTVAADRDATTLAVTDVAGGRFNPPPDHHITVSRGALGQSQSLVVPMTIANTVILDLAAIDNGRSLKAIEQFDRFREEGPSFSWG</sequence>
<dbReference type="InterPro" id="IPR047640">
    <property type="entry name" value="RpiR-like"/>
</dbReference>
<dbReference type="InterPro" id="IPR046348">
    <property type="entry name" value="SIS_dom_sf"/>
</dbReference>
<keyword evidence="2" id="KW-0238">DNA-binding</keyword>
<dbReference type="InterPro" id="IPR000281">
    <property type="entry name" value="HTH_RpiR"/>
</dbReference>
<dbReference type="STRING" id="1486262.TM49_08360"/>
<evidence type="ECO:0000256" key="1">
    <source>
        <dbReference type="ARBA" id="ARBA00023015"/>
    </source>
</evidence>
<dbReference type="Proteomes" id="UP000032611">
    <property type="component" value="Chromosome"/>
</dbReference>
<dbReference type="Gene3D" id="3.40.50.10490">
    <property type="entry name" value="Glucose-6-phosphate isomerase like protein, domain 1"/>
    <property type="match status" value="1"/>
</dbReference>
<dbReference type="PANTHER" id="PTHR30514">
    <property type="entry name" value="GLUCOKINASE"/>
    <property type="match status" value="1"/>
</dbReference>
<dbReference type="CDD" id="cd05013">
    <property type="entry name" value="SIS_RpiR"/>
    <property type="match status" value="1"/>
</dbReference>
<feature type="domain" description="HTH rpiR-type" evidence="4">
    <location>
        <begin position="9"/>
        <end position="85"/>
    </location>
</feature>
<dbReference type="EMBL" id="CP010803">
    <property type="protein sequence ID" value="AJY45689.1"/>
    <property type="molecule type" value="Genomic_DNA"/>
</dbReference>
<dbReference type="AlphaFoldDB" id="A0A0D5LN86"/>
<dbReference type="KEGG" id="mey:TM49_08360"/>
<dbReference type="PROSITE" id="PS51071">
    <property type="entry name" value="HTH_RPIR"/>
    <property type="match status" value="1"/>
</dbReference>
<dbReference type="OrthoDB" id="8582409at2"/>
<dbReference type="GO" id="GO:0003677">
    <property type="term" value="F:DNA binding"/>
    <property type="evidence" value="ECO:0007669"/>
    <property type="project" value="UniProtKB-KW"/>
</dbReference>
<dbReference type="InterPro" id="IPR009057">
    <property type="entry name" value="Homeodomain-like_sf"/>
</dbReference>
<evidence type="ECO:0000256" key="2">
    <source>
        <dbReference type="ARBA" id="ARBA00023125"/>
    </source>
</evidence>
<dbReference type="Pfam" id="PF01418">
    <property type="entry name" value="HTH_6"/>
    <property type="match status" value="1"/>
</dbReference>
<evidence type="ECO:0000313" key="7">
    <source>
        <dbReference type="Proteomes" id="UP000032611"/>
    </source>
</evidence>
<dbReference type="Pfam" id="PF01380">
    <property type="entry name" value="SIS"/>
    <property type="match status" value="1"/>
</dbReference>
<accession>A0A0D5LN86</accession>
<gene>
    <name evidence="6" type="ORF">TM49_08360</name>
</gene>
<dbReference type="GO" id="GO:0097367">
    <property type="term" value="F:carbohydrate derivative binding"/>
    <property type="evidence" value="ECO:0007669"/>
    <property type="project" value="InterPro"/>
</dbReference>
<keyword evidence="1" id="KW-0805">Transcription regulation</keyword>
<dbReference type="Gene3D" id="1.10.10.10">
    <property type="entry name" value="Winged helix-like DNA-binding domain superfamily/Winged helix DNA-binding domain"/>
    <property type="match status" value="1"/>
</dbReference>
<dbReference type="GO" id="GO:0003700">
    <property type="term" value="F:DNA-binding transcription factor activity"/>
    <property type="evidence" value="ECO:0007669"/>
    <property type="project" value="InterPro"/>
</dbReference>
<name>A0A0D5LN86_MAREN</name>
<evidence type="ECO:0000259" key="5">
    <source>
        <dbReference type="PROSITE" id="PS51464"/>
    </source>
</evidence>
<dbReference type="PROSITE" id="PS51464">
    <property type="entry name" value="SIS"/>
    <property type="match status" value="1"/>
</dbReference>
<dbReference type="InterPro" id="IPR035472">
    <property type="entry name" value="RpiR-like_SIS"/>
</dbReference>
<evidence type="ECO:0000313" key="6">
    <source>
        <dbReference type="EMBL" id="AJY45689.1"/>
    </source>
</evidence>
<organism evidence="6 7">
    <name type="scientific">Martelella endophytica</name>
    <dbReference type="NCBI Taxonomy" id="1486262"/>
    <lineage>
        <taxon>Bacteria</taxon>
        <taxon>Pseudomonadati</taxon>
        <taxon>Pseudomonadota</taxon>
        <taxon>Alphaproteobacteria</taxon>
        <taxon>Hyphomicrobiales</taxon>
        <taxon>Aurantimonadaceae</taxon>
        <taxon>Martelella</taxon>
    </lineage>
</organism>
<dbReference type="GO" id="GO:1901135">
    <property type="term" value="P:carbohydrate derivative metabolic process"/>
    <property type="evidence" value="ECO:0007669"/>
    <property type="project" value="InterPro"/>
</dbReference>
<dbReference type="PATRIC" id="fig|1486262.3.peg.1729"/>
<evidence type="ECO:0000259" key="4">
    <source>
        <dbReference type="PROSITE" id="PS51071"/>
    </source>
</evidence>
<reference evidence="6 7" key="1">
    <citation type="journal article" date="2015" name="Genome Announc.">
        <title>Complete genome sequence of Martelella endophytica YC6887, which has antifungal activity associated with a halophyte.</title>
        <authorList>
            <person name="Khan A."/>
            <person name="Khan H."/>
            <person name="Chung E.J."/>
            <person name="Hossain M.T."/>
            <person name="Chung Y.R."/>
        </authorList>
    </citation>
    <scope>NUCLEOTIDE SEQUENCE [LARGE SCALE GENOMIC DNA]</scope>
    <source>
        <strain evidence="6">YC6887</strain>
    </source>
</reference>
<feature type="domain" description="SIS" evidence="5">
    <location>
        <begin position="135"/>
        <end position="277"/>
    </location>
</feature>
<dbReference type="HOGENOM" id="CLU_055769_1_1_5"/>
<proteinExistence type="predicted"/>
<dbReference type="InterPro" id="IPR036388">
    <property type="entry name" value="WH-like_DNA-bd_sf"/>
</dbReference>
<dbReference type="InterPro" id="IPR001347">
    <property type="entry name" value="SIS_dom"/>
</dbReference>
<dbReference type="RefSeq" id="WP_045680486.1">
    <property type="nucleotide sequence ID" value="NZ_CP010803.1"/>
</dbReference>